<evidence type="ECO:0000256" key="3">
    <source>
        <dbReference type="ARBA" id="ARBA00022692"/>
    </source>
</evidence>
<feature type="domain" description="GP-PDE" evidence="9">
    <location>
        <begin position="307"/>
        <end position="566"/>
    </location>
</feature>
<comment type="subcellular location">
    <subcellularLocation>
        <location evidence="1">Membrane</location>
        <topology evidence="1">Multi-pass membrane protein</topology>
    </subcellularLocation>
</comment>
<evidence type="ECO:0000256" key="6">
    <source>
        <dbReference type="ARBA" id="ARBA00023136"/>
    </source>
</evidence>
<dbReference type="GeneTree" id="ENSGT00940000156251"/>
<dbReference type="GO" id="GO:0016020">
    <property type="term" value="C:membrane"/>
    <property type="evidence" value="ECO:0007669"/>
    <property type="project" value="UniProtKB-SubCell"/>
</dbReference>
<gene>
    <name evidence="10" type="primary">GDPD4</name>
</gene>
<dbReference type="PROSITE" id="PS51704">
    <property type="entry name" value="GP_PDE"/>
    <property type="match status" value="1"/>
</dbReference>
<evidence type="ECO:0000313" key="11">
    <source>
        <dbReference type="Proteomes" id="UP000005215"/>
    </source>
</evidence>
<dbReference type="GO" id="GO:0006629">
    <property type="term" value="P:lipid metabolic process"/>
    <property type="evidence" value="ECO:0007669"/>
    <property type="project" value="InterPro"/>
</dbReference>
<keyword evidence="7" id="KW-0325">Glycoprotein</keyword>
<dbReference type="Ensembl" id="ENSSTOT00000028280.2">
    <property type="protein sequence ID" value="ENSSTOP00000021438.2"/>
    <property type="gene ID" value="ENSSTOG00000002750.3"/>
</dbReference>
<dbReference type="eggNOG" id="KOG2258">
    <property type="taxonomic scope" value="Eukaryota"/>
</dbReference>
<evidence type="ECO:0000256" key="5">
    <source>
        <dbReference type="ARBA" id="ARBA00022989"/>
    </source>
</evidence>
<keyword evidence="11" id="KW-1185">Reference proteome</keyword>
<protein>
    <submittedName>
        <fullName evidence="10">Glycerophosphodiester phosphodiesterase domain containing 4</fullName>
    </submittedName>
</protein>
<dbReference type="EMBL" id="AGTP01029010">
    <property type="status" value="NOT_ANNOTATED_CDS"/>
    <property type="molecule type" value="Genomic_DNA"/>
</dbReference>
<feature type="transmembrane region" description="Helical" evidence="8">
    <location>
        <begin position="136"/>
        <end position="166"/>
    </location>
</feature>
<dbReference type="EMBL" id="AGTP01029013">
    <property type="status" value="NOT_ANNOTATED_CDS"/>
    <property type="molecule type" value="Genomic_DNA"/>
</dbReference>
<dbReference type="PANTHER" id="PTHR23344">
    <property type="entry name" value="GLYCEROPHOSPHORYL DIESTER PHOSPHODIESTERASE"/>
    <property type="match status" value="1"/>
</dbReference>
<sequence length="656" mass="76858">MPKKVNKIKPVRRNTGRIIGRSTRRITRRSTRRITRRSTRKNTIQKLKDYNSRIKRIFNHKCYVTFLTGCYSYDWEYRHWKKTEIGSCCCSRREQFFHVFLIISFLLSVILLFVWVETSNEYFSFDWVVYLGTGYWLFWSIFLLSFAAVMVAYTSLLLILGSLLLWERIELYLHTCHKILIMIMITLCTFILSVICIFWKDKWLIAGLSLQIFAPVVQPISIIVMVILSWPLAMYVSCLEREVIKRRRKITPYEKARLRRCNIFTRLRALQIVAGLPFFLILLCLYAMPLGVYSPCIQEKEELGPKPVFFAHRGAPMAGPENTVMAFEKAVEQGAYGLETDIHVSFDHVPYLMHDYDLRRTTNIKEVLPEDAFKHPALFTWDFLKTLNAGKWFIKPERRPFFNMGPISEADKKRASNQSIPQLTDLLEIAKKEQKFLIFDLFGPPPKHPLRNTFVREVVRVILDSKIAQHLIFWLPSHDRAYVKYMAPGFQHVGRFLSIEDLAKENINIINVDYKKLFYSGLRDYKAANININLYVVNEPWLYSLAWCSRINSVTTDNIPLLSQLNHPQFFMSPTKYLFIWLFTDIVSAVFIIAIFFYCCEIHPAKGREARTFFSEGCEDNHSEVIVLETSAMSEGKPIRQKLHYGLLFPSIVPRL</sequence>
<evidence type="ECO:0000256" key="2">
    <source>
        <dbReference type="ARBA" id="ARBA00007277"/>
    </source>
</evidence>
<dbReference type="AlphaFoldDB" id="I3NAP1"/>
<reference evidence="10" key="3">
    <citation type="submission" date="2025-09" db="UniProtKB">
        <authorList>
            <consortium name="Ensembl"/>
        </authorList>
    </citation>
    <scope>IDENTIFICATION</scope>
</reference>
<keyword evidence="5 8" id="KW-1133">Transmembrane helix</keyword>
<dbReference type="EMBL" id="AGTP01029012">
    <property type="status" value="NOT_ANNOTATED_CDS"/>
    <property type="molecule type" value="Genomic_DNA"/>
</dbReference>
<organism evidence="10 11">
    <name type="scientific">Ictidomys tridecemlineatus</name>
    <name type="common">Thirteen-lined ground squirrel</name>
    <name type="synonym">Spermophilus tridecemlineatus</name>
    <dbReference type="NCBI Taxonomy" id="43179"/>
    <lineage>
        <taxon>Eukaryota</taxon>
        <taxon>Metazoa</taxon>
        <taxon>Chordata</taxon>
        <taxon>Craniata</taxon>
        <taxon>Vertebrata</taxon>
        <taxon>Euteleostomi</taxon>
        <taxon>Mammalia</taxon>
        <taxon>Eutheria</taxon>
        <taxon>Euarchontoglires</taxon>
        <taxon>Glires</taxon>
        <taxon>Rodentia</taxon>
        <taxon>Sciuromorpha</taxon>
        <taxon>Sciuridae</taxon>
        <taxon>Xerinae</taxon>
        <taxon>Marmotini</taxon>
        <taxon>Ictidomys</taxon>
    </lineage>
</organism>
<dbReference type="InParanoid" id="I3NAP1"/>
<dbReference type="EMBL" id="AGTP01029008">
    <property type="status" value="NOT_ANNOTATED_CDS"/>
    <property type="molecule type" value="Genomic_DNA"/>
</dbReference>
<dbReference type="Proteomes" id="UP000005215">
    <property type="component" value="Unassembled WGS sequence"/>
</dbReference>
<evidence type="ECO:0000256" key="1">
    <source>
        <dbReference type="ARBA" id="ARBA00004141"/>
    </source>
</evidence>
<dbReference type="Pfam" id="PF03009">
    <property type="entry name" value="GDPD"/>
    <property type="match status" value="1"/>
</dbReference>
<evidence type="ECO:0000259" key="9">
    <source>
        <dbReference type="PROSITE" id="PS51704"/>
    </source>
</evidence>
<accession>I3NAP1</accession>
<evidence type="ECO:0000256" key="4">
    <source>
        <dbReference type="ARBA" id="ARBA00022801"/>
    </source>
</evidence>
<dbReference type="Gene3D" id="3.20.20.190">
    <property type="entry name" value="Phosphatidylinositol (PI) phosphodiesterase"/>
    <property type="match status" value="1"/>
</dbReference>
<evidence type="ECO:0000313" key="10">
    <source>
        <dbReference type="Ensembl" id="ENSSTOP00000021438.2"/>
    </source>
</evidence>
<evidence type="ECO:0000256" key="8">
    <source>
        <dbReference type="SAM" id="Phobius"/>
    </source>
</evidence>
<feature type="transmembrane region" description="Helical" evidence="8">
    <location>
        <begin position="267"/>
        <end position="288"/>
    </location>
</feature>
<keyword evidence="6 8" id="KW-0472">Membrane</keyword>
<feature type="transmembrane region" description="Helical" evidence="8">
    <location>
        <begin position="220"/>
        <end position="239"/>
    </location>
</feature>
<dbReference type="FunCoup" id="I3NAP1">
    <property type="interactions" value="203"/>
</dbReference>
<dbReference type="InterPro" id="IPR030395">
    <property type="entry name" value="GP_PDE_dom"/>
</dbReference>
<keyword evidence="4" id="KW-0378">Hydrolase</keyword>
<name>I3NAP1_ICTTR</name>
<dbReference type="EMBL" id="AGTP01029011">
    <property type="status" value="NOT_ANNOTATED_CDS"/>
    <property type="molecule type" value="Genomic_DNA"/>
</dbReference>
<feature type="transmembrane region" description="Helical" evidence="8">
    <location>
        <begin position="96"/>
        <end position="116"/>
    </location>
</feature>
<dbReference type="EMBL" id="AGTP01029009">
    <property type="status" value="NOT_ANNOTATED_CDS"/>
    <property type="molecule type" value="Genomic_DNA"/>
</dbReference>
<dbReference type="EMBL" id="AGTP01029007">
    <property type="status" value="NOT_ANNOTATED_CDS"/>
    <property type="molecule type" value="Genomic_DNA"/>
</dbReference>
<comment type="similarity">
    <text evidence="2">Belongs to the glycerophosphoryl diester phosphodiesterase family.</text>
</comment>
<evidence type="ECO:0000256" key="7">
    <source>
        <dbReference type="ARBA" id="ARBA00023180"/>
    </source>
</evidence>
<dbReference type="GO" id="GO:0008889">
    <property type="term" value="F:glycerophosphodiester phosphodiesterase activity"/>
    <property type="evidence" value="ECO:0007669"/>
    <property type="project" value="TreeGrafter"/>
</dbReference>
<dbReference type="EMBL" id="AGTP01029015">
    <property type="status" value="NOT_ANNOTATED_CDS"/>
    <property type="molecule type" value="Genomic_DNA"/>
</dbReference>
<proteinExistence type="inferred from homology"/>
<dbReference type="InterPro" id="IPR017946">
    <property type="entry name" value="PLC-like_Pdiesterase_TIM-brl"/>
</dbReference>
<keyword evidence="3 8" id="KW-0812">Transmembrane</keyword>
<dbReference type="PANTHER" id="PTHR23344:SF13">
    <property type="entry name" value="GLYCEROPHOSPHODIESTER PHOSPHODIESTERASE DOMAIN-CONTAINING PROTEIN 4"/>
    <property type="match status" value="1"/>
</dbReference>
<feature type="transmembrane region" description="Helical" evidence="8">
    <location>
        <begin position="578"/>
        <end position="599"/>
    </location>
</feature>
<reference evidence="11" key="1">
    <citation type="submission" date="2011-11" db="EMBL/GenBank/DDBJ databases">
        <title>The Draft Genome of Spermophilus tridecemlineatus.</title>
        <authorList>
            <consortium name="The Broad Institute Genome Assembly &amp; Analysis Group"/>
            <consortium name="Computational R&amp;D Group"/>
            <consortium name="and Sequencing Platform"/>
            <person name="Di Palma F."/>
            <person name="Alfoldi J."/>
            <person name="Johnson J."/>
            <person name="Berlin A."/>
            <person name="Gnerre S."/>
            <person name="Jaffe D."/>
            <person name="MacCallum I."/>
            <person name="Young S."/>
            <person name="Walker B.J."/>
            <person name="Lindblad-Toh K."/>
        </authorList>
    </citation>
    <scope>NUCLEOTIDE SEQUENCE [LARGE SCALE GENOMIC DNA]</scope>
</reference>
<feature type="transmembrane region" description="Helical" evidence="8">
    <location>
        <begin position="178"/>
        <end position="200"/>
    </location>
</feature>
<dbReference type="STRING" id="43179.ENSSTOP00000021438"/>
<dbReference type="SUPFAM" id="SSF51695">
    <property type="entry name" value="PLC-like phosphodiesterases"/>
    <property type="match status" value="1"/>
</dbReference>
<dbReference type="HOGENOM" id="CLU_024259_2_0_1"/>
<reference evidence="10" key="2">
    <citation type="submission" date="2025-08" db="UniProtKB">
        <authorList>
            <consortium name="Ensembl"/>
        </authorList>
    </citation>
    <scope>IDENTIFICATION</scope>
</reference>
<dbReference type="EMBL" id="AGTP01029014">
    <property type="status" value="NOT_ANNOTATED_CDS"/>
    <property type="molecule type" value="Genomic_DNA"/>
</dbReference>